<dbReference type="Pfam" id="PF00246">
    <property type="entry name" value="Peptidase_M14"/>
    <property type="match status" value="1"/>
</dbReference>
<dbReference type="PROSITE" id="PS52035">
    <property type="entry name" value="PEPTIDASE_M14"/>
    <property type="match status" value="1"/>
</dbReference>
<dbReference type="GO" id="GO:0006508">
    <property type="term" value="P:proteolysis"/>
    <property type="evidence" value="ECO:0007669"/>
    <property type="project" value="InterPro"/>
</dbReference>
<dbReference type="GO" id="GO:0008270">
    <property type="term" value="F:zinc ion binding"/>
    <property type="evidence" value="ECO:0007669"/>
    <property type="project" value="InterPro"/>
</dbReference>
<name>A0A255Z5S3_9FLAO</name>
<evidence type="ECO:0000313" key="4">
    <source>
        <dbReference type="Proteomes" id="UP000216605"/>
    </source>
</evidence>
<evidence type="ECO:0000259" key="2">
    <source>
        <dbReference type="PROSITE" id="PS52035"/>
    </source>
</evidence>
<dbReference type="Proteomes" id="UP000216605">
    <property type="component" value="Unassembled WGS sequence"/>
</dbReference>
<dbReference type="Gene3D" id="3.40.630.10">
    <property type="entry name" value="Zn peptidases"/>
    <property type="match status" value="1"/>
</dbReference>
<dbReference type="SUPFAM" id="SSF53187">
    <property type="entry name" value="Zn-dependent exopeptidases"/>
    <property type="match status" value="1"/>
</dbReference>
<dbReference type="RefSeq" id="WP_094414882.1">
    <property type="nucleotide sequence ID" value="NZ_NOXV01000266.1"/>
</dbReference>
<evidence type="ECO:0000313" key="3">
    <source>
        <dbReference type="EMBL" id="OYQ36782.1"/>
    </source>
</evidence>
<organism evidence="3 4">
    <name type="scientific">Flavobacterium cyanobacteriorum</name>
    <dbReference type="NCBI Taxonomy" id="2022802"/>
    <lineage>
        <taxon>Bacteria</taxon>
        <taxon>Pseudomonadati</taxon>
        <taxon>Bacteroidota</taxon>
        <taxon>Flavobacteriia</taxon>
        <taxon>Flavobacteriales</taxon>
        <taxon>Flavobacteriaceae</taxon>
        <taxon>Flavobacterium</taxon>
    </lineage>
</organism>
<reference evidence="3 4" key="1">
    <citation type="submission" date="2017-07" db="EMBL/GenBank/DDBJ databases">
        <title>Flavobacterium cyanobacteriorum sp. nov., isolated from cyanobacterial aggregates in a eutrophic lake.</title>
        <authorList>
            <person name="Cai H."/>
        </authorList>
    </citation>
    <scope>NUCLEOTIDE SEQUENCE [LARGE SCALE GENOMIC DNA]</scope>
    <source>
        <strain evidence="3 4">TH021</strain>
    </source>
</reference>
<dbReference type="InterPro" id="IPR000834">
    <property type="entry name" value="Peptidase_M14"/>
</dbReference>
<protein>
    <submittedName>
        <fullName evidence="3">Peptidase M14</fullName>
    </submittedName>
</protein>
<accession>A0A255Z5S3</accession>
<dbReference type="AlphaFoldDB" id="A0A255Z5S3"/>
<evidence type="ECO:0000256" key="1">
    <source>
        <dbReference type="PROSITE-ProRule" id="PRU01379"/>
    </source>
</evidence>
<dbReference type="GO" id="GO:0004181">
    <property type="term" value="F:metallocarboxypeptidase activity"/>
    <property type="evidence" value="ECO:0007669"/>
    <property type="project" value="InterPro"/>
</dbReference>
<comment type="caution">
    <text evidence="3">The sequence shown here is derived from an EMBL/GenBank/DDBJ whole genome shotgun (WGS) entry which is preliminary data.</text>
</comment>
<gene>
    <name evidence="3" type="ORF">CHU92_09310</name>
</gene>
<comment type="caution">
    <text evidence="1">Lacks conserved residue(s) required for the propagation of feature annotation.</text>
</comment>
<proteinExistence type="inferred from homology"/>
<feature type="domain" description="Peptidase M14" evidence="2">
    <location>
        <begin position="11"/>
        <end position="268"/>
    </location>
</feature>
<dbReference type="EMBL" id="NOXV01000266">
    <property type="protein sequence ID" value="OYQ36782.1"/>
    <property type="molecule type" value="Genomic_DNA"/>
</dbReference>
<comment type="similarity">
    <text evidence="1">Belongs to the peptidase M14 family.</text>
</comment>
<keyword evidence="4" id="KW-1185">Reference proteome</keyword>
<sequence>MDFDKLHLQYREQSLYGRYLPLGSIEPLLKKFSPFFTVSIAGSSVEGRPVYQIITGEGPARVYIWSQMHGNESTTTKAIFDFLNLLASSNPAARYLKQNFTFCILPMVNPDGAGYYTRENAGQADLNRDSVTLLQPESQILRKVFDDFQPHFCYNMHDQRSIYGVANTGRPATVSFLAPSYNEERDMNSNRKLAAGIISHMNRALQLFIPGQVGRFDDGFNINCIGDMFQALGVPTILFEAGHFQDDYIREKTRKFIFIALLSGFKAISENVIVDDDCIEYFEIPQNKICFYDIIYKNVKINYENKQIITSFASHYKEELIENSVIFNSYISEIGALEDFYGHMVYDCSGDEFTSFDGSKVPIIEQKADFIIGLNKKFVNGVEKK</sequence>
<dbReference type="OrthoDB" id="1119199at2"/>